<accession>A0A8X6RBQ9</accession>
<evidence type="ECO:0000256" key="3">
    <source>
        <dbReference type="ARBA" id="ARBA00017035"/>
    </source>
</evidence>
<dbReference type="GO" id="GO:0005634">
    <property type="term" value="C:nucleus"/>
    <property type="evidence" value="ECO:0007669"/>
    <property type="project" value="UniProtKB-SubCell"/>
</dbReference>
<comment type="function">
    <text evidence="1 8">Acts as an adapter for the XPO1/CRM1-mediated export of the 60S ribosomal subunit.</text>
</comment>
<comment type="similarity">
    <text evidence="2 8">Belongs to the NMD3 family.</text>
</comment>
<feature type="domain" description="Nmd3 N-terminal" evidence="9">
    <location>
        <begin position="116"/>
        <end position="343"/>
    </location>
</feature>
<dbReference type="InterPro" id="IPR039768">
    <property type="entry name" value="Nmd3"/>
</dbReference>
<evidence type="ECO:0000313" key="12">
    <source>
        <dbReference type="EMBL" id="GFX89229.1"/>
    </source>
</evidence>
<comment type="subcellular location">
    <subcellularLocation>
        <location evidence="8">Cytoplasm</location>
    </subcellularLocation>
    <subcellularLocation>
        <location evidence="8">Nucleus</location>
    </subcellularLocation>
</comment>
<evidence type="ECO:0000256" key="1">
    <source>
        <dbReference type="ARBA" id="ARBA00002269"/>
    </source>
</evidence>
<proteinExistence type="inferred from homology"/>
<dbReference type="GO" id="GO:0000055">
    <property type="term" value="P:ribosomal large subunit export from nucleus"/>
    <property type="evidence" value="ECO:0007669"/>
    <property type="project" value="TreeGrafter"/>
</dbReference>
<reference evidence="12" key="1">
    <citation type="submission" date="2020-08" db="EMBL/GenBank/DDBJ databases">
        <title>Multicomponent nature underlies the extraordinary mechanical properties of spider dragline silk.</title>
        <authorList>
            <person name="Kono N."/>
            <person name="Nakamura H."/>
            <person name="Mori M."/>
            <person name="Yoshida Y."/>
            <person name="Ohtoshi R."/>
            <person name="Malay A.D."/>
            <person name="Moran D.A.P."/>
            <person name="Tomita M."/>
            <person name="Numata K."/>
            <person name="Arakawa K."/>
        </authorList>
    </citation>
    <scope>NUCLEOTIDE SEQUENCE</scope>
</reference>
<dbReference type="EMBL" id="BMAU01021069">
    <property type="protein sequence ID" value="GFX89229.1"/>
    <property type="molecule type" value="Genomic_DNA"/>
</dbReference>
<feature type="domain" description="60S ribosomal export protein NMD3 SH3" evidence="11">
    <location>
        <begin position="346"/>
        <end position="393"/>
    </location>
</feature>
<sequence>MFGERTQIITSPFYIYHIGSYRLPDTSDHVIKRHGSTYPHRKNRVVSDQLDVKINFLYRYTHCLVPEFLEEMLLHWICLVSSVLDSSYFYLKRSQINQIKMEYMENKPQTLGRIKCCDCDYLIEPNATNMCAECLRKRVDITDGIPKQVVIQCCGHCNRYLKPPDQWLVCALESKELLAFCLKKLKGLKQVHLVDATFLWTEPHSKRLKVKLIIQKETFGVILQQEFVVEYTVQSFLCSSCHKVEGKNYWRAVVQLRQRVAHKKTFFYLEQLILKHNMHANCINIKAIHAGVDFFFSKRDDARKMVDFFMTVVPCKYATAQQLVSHDTHSNIFDYKHTFSVEIVPICRDDVVCLPLSLSRALGNIGQVCICYKVSNSLSLIDPRTLQIAEVSTQQFWRTPFCAIGSLKQCTEYTVMDTNMIADFERITFAGQGKLSYKHVLADAWVVRSSELGMTESLTHSRTHLGHILKPGDTVLGLDLSTININDIEFNKMKKDNLPDVILVKKKYGDKAYRRRRRAWKLKHLNIDAETDLSGTDAGLEDFLEDLEEDVDYRQNVNIYKDHDKIPVDEDEIEDEVPRITLQDMMDDLVLEDDATGEEGGPMLE</sequence>
<dbReference type="GO" id="GO:0005737">
    <property type="term" value="C:cytoplasm"/>
    <property type="evidence" value="ECO:0007669"/>
    <property type="project" value="UniProtKB-SubCell"/>
</dbReference>
<evidence type="ECO:0000259" key="10">
    <source>
        <dbReference type="Pfam" id="PF21192"/>
    </source>
</evidence>
<keyword evidence="13" id="KW-1185">Reference proteome</keyword>
<evidence type="ECO:0000313" key="13">
    <source>
        <dbReference type="Proteomes" id="UP000887159"/>
    </source>
</evidence>
<comment type="caution">
    <text evidence="12">The sequence shown here is derived from an EMBL/GenBank/DDBJ whole genome shotgun (WGS) entry which is preliminary data.</text>
</comment>
<dbReference type="PANTHER" id="PTHR12746:SF2">
    <property type="entry name" value="60S RIBOSOMAL EXPORT PROTEIN NMD3"/>
    <property type="match status" value="1"/>
</dbReference>
<name>A0A8X6RBQ9_TRICX</name>
<evidence type="ECO:0000256" key="4">
    <source>
        <dbReference type="ARBA" id="ARBA00022448"/>
    </source>
</evidence>
<protein>
    <recommendedName>
        <fullName evidence="3 8">60S ribosomal export protein NMD3</fullName>
    </recommendedName>
</protein>
<evidence type="ECO:0000256" key="5">
    <source>
        <dbReference type="ARBA" id="ARBA00022490"/>
    </source>
</evidence>
<keyword evidence="4 8" id="KW-0813">Transport</keyword>
<dbReference type="GO" id="GO:0015031">
    <property type="term" value="P:protein transport"/>
    <property type="evidence" value="ECO:0007669"/>
    <property type="project" value="UniProtKB-KW"/>
</dbReference>
<dbReference type="AlphaFoldDB" id="A0A8X6RBQ9"/>
<dbReference type="InterPro" id="IPR007064">
    <property type="entry name" value="Nmd3_N"/>
</dbReference>
<evidence type="ECO:0000259" key="9">
    <source>
        <dbReference type="Pfam" id="PF04981"/>
    </source>
</evidence>
<dbReference type="Pfam" id="PF21192">
    <property type="entry name" value="OB_NMD3"/>
    <property type="match status" value="1"/>
</dbReference>
<keyword evidence="5 8" id="KW-0963">Cytoplasm</keyword>
<dbReference type="PANTHER" id="PTHR12746">
    <property type="entry name" value="NONSENSE-MEDIATED MRNA DECAY PROTEIN 3"/>
    <property type="match status" value="1"/>
</dbReference>
<evidence type="ECO:0000259" key="11">
    <source>
        <dbReference type="Pfam" id="PF21193"/>
    </source>
</evidence>
<dbReference type="Pfam" id="PF21193">
    <property type="entry name" value="NMD_SH3"/>
    <property type="match status" value="1"/>
</dbReference>
<dbReference type="Pfam" id="PF04981">
    <property type="entry name" value="NMD3"/>
    <property type="match status" value="1"/>
</dbReference>
<gene>
    <name evidence="12" type="primary">NMD3</name>
    <name evidence="12" type="ORF">TNCV_1339281</name>
</gene>
<evidence type="ECO:0000256" key="8">
    <source>
        <dbReference type="RuleBase" id="RU364108"/>
    </source>
</evidence>
<evidence type="ECO:0000256" key="7">
    <source>
        <dbReference type="ARBA" id="ARBA00023242"/>
    </source>
</evidence>
<keyword evidence="6 8" id="KW-0653">Protein transport</keyword>
<dbReference type="Proteomes" id="UP000887159">
    <property type="component" value="Unassembled WGS sequence"/>
</dbReference>
<dbReference type="InterPro" id="IPR048899">
    <property type="entry name" value="NMD_SH3"/>
</dbReference>
<organism evidence="12 13">
    <name type="scientific">Trichonephila clavipes</name>
    <name type="common">Golden silk orbweaver</name>
    <name type="synonym">Nephila clavipes</name>
    <dbReference type="NCBI Taxonomy" id="2585209"/>
    <lineage>
        <taxon>Eukaryota</taxon>
        <taxon>Metazoa</taxon>
        <taxon>Ecdysozoa</taxon>
        <taxon>Arthropoda</taxon>
        <taxon>Chelicerata</taxon>
        <taxon>Arachnida</taxon>
        <taxon>Araneae</taxon>
        <taxon>Araneomorphae</taxon>
        <taxon>Entelegynae</taxon>
        <taxon>Araneoidea</taxon>
        <taxon>Nephilidae</taxon>
        <taxon>Trichonephila</taxon>
    </lineage>
</organism>
<evidence type="ECO:0000256" key="6">
    <source>
        <dbReference type="ARBA" id="ARBA00022927"/>
    </source>
</evidence>
<dbReference type="GO" id="GO:0043023">
    <property type="term" value="F:ribosomal large subunit binding"/>
    <property type="evidence" value="ECO:0007669"/>
    <property type="project" value="InterPro"/>
</dbReference>
<keyword evidence="7 8" id="KW-0539">Nucleus</keyword>
<dbReference type="InterPro" id="IPR048898">
    <property type="entry name" value="OB_NMD3"/>
</dbReference>
<evidence type="ECO:0000256" key="2">
    <source>
        <dbReference type="ARBA" id="ARBA00009794"/>
    </source>
</evidence>
<feature type="domain" description="60S ribosomal export protein NMD3 OB-fold" evidence="10">
    <location>
        <begin position="411"/>
        <end position="506"/>
    </location>
</feature>